<gene>
    <name evidence="1" type="ORF">LOK49_LG04G00620</name>
</gene>
<protein>
    <submittedName>
        <fullName evidence="1">Autophagy-related protein 11</fullName>
    </submittedName>
</protein>
<dbReference type="EMBL" id="CM045759">
    <property type="protein sequence ID" value="KAI8020182.1"/>
    <property type="molecule type" value="Genomic_DNA"/>
</dbReference>
<sequence>MPMMVHSRDTNCGFTKSDENCFQSRDTNYRTYWSIHGFYMAISLFSSSASTNFMKLIPSWSALSSSLCSFSVVPCLTELKQGEIELVQGYMKLNLNKVLFNIHSKDVNTVKKLVDDCLTSQLSSSLRPHDAVSALGPIYDGHDKNYLPKMQACDRAIAILLNICKDKKNETNIFVHDYMQKIAYIQYTIKDVRFKFSVFPEAMNRQSDQFEYLRVVRGIGPAYRACLAEVVRRKASMKLYMGMAGQLAEKIATKREVEVRRREEFLKEHSSFIPRDILASMGLYDTPSQCDVNITPFDTNLLDIDISDLGRYAPEYLVGLPSKSEKRGSLKSSLSTSHSSSYSAELEENAVDSEKYETEELLEGSELVEIAGTSKLEVENAKLKAELASAIAIICTFSPEVEYESLDDSKVDSLLKNAAEKTAEALHLKDEYGKHLQSMLKVKQMQCESYEKRIQELEQRLSDQYLQEQRIPVDKMVSNFAHSTVKAGDSKSEISGDAEAHMPCIPMDEVSCVSNSLHAKLAFFSKQSVKASEGLDENMTDSSSMLNPQLDSSMQEPPHGEVQAHDKDGKDTMASGLGTLATSCTSEIMSQPLTNLPAETTAEQGLDSKASSDLVLELQNTLADKSNQLSETETKLKALVEEVSKLERELEISRKLLDESQMNCAHLENCLHEAREEAQTHLCAADRRALEYSALRASAVKMRSLFERLRTCVSSGGVAGFADSLRALAQSLANSVNDSEDDGTAEFRECIRVFADKVGVLSRHRAEVLERYSKAEATNEQLKKELEEKKELVSALYIKHQHEKQANKEKISFGRLEVHEIAAFVLNSAGHYEAINRNCPSYYLSAESVALFLDHLPNRPTYIIGQIVHIERQIVRPPLSPTSVRAESSRGDQVNFLTPPDTGATRLSLNSGSISNPYGLPIGCEYFIVTMNCAHLENCLHEAREEAQTHLCAADRRALEYSALRASAVKMRSLFERLRTCVSSGGVAGFADSLRALAQSLANSVNDSEDDGTAEFRECIRANKEKISFGRLEVHEIAAFVLNSAGHYEAINRNCPSYYLSAESVALFLNHLPNRPTYIIGQIVHIERQIVRPPLSPTSVRAESSRRDQVNFLTPPDTGTTRLSLNSGSISNPYGLPIGCEYFIVTLMIYSV</sequence>
<evidence type="ECO:0000313" key="1">
    <source>
        <dbReference type="EMBL" id="KAI8020182.1"/>
    </source>
</evidence>
<organism evidence="1 2">
    <name type="scientific">Camellia lanceoleosa</name>
    <dbReference type="NCBI Taxonomy" id="1840588"/>
    <lineage>
        <taxon>Eukaryota</taxon>
        <taxon>Viridiplantae</taxon>
        <taxon>Streptophyta</taxon>
        <taxon>Embryophyta</taxon>
        <taxon>Tracheophyta</taxon>
        <taxon>Spermatophyta</taxon>
        <taxon>Magnoliopsida</taxon>
        <taxon>eudicotyledons</taxon>
        <taxon>Gunneridae</taxon>
        <taxon>Pentapetalae</taxon>
        <taxon>asterids</taxon>
        <taxon>Ericales</taxon>
        <taxon>Theaceae</taxon>
        <taxon>Camellia</taxon>
    </lineage>
</organism>
<name>A0ACC0I4E0_9ERIC</name>
<proteinExistence type="predicted"/>
<dbReference type="Proteomes" id="UP001060215">
    <property type="component" value="Chromosome 2"/>
</dbReference>
<comment type="caution">
    <text evidence="1">The sequence shown here is derived from an EMBL/GenBank/DDBJ whole genome shotgun (WGS) entry which is preliminary data.</text>
</comment>
<evidence type="ECO:0000313" key="2">
    <source>
        <dbReference type="Proteomes" id="UP001060215"/>
    </source>
</evidence>
<reference evidence="1 2" key="1">
    <citation type="journal article" date="2022" name="Plant J.">
        <title>Chromosome-level genome of Camellia lanceoleosa provides a valuable resource for understanding genome evolution and self-incompatibility.</title>
        <authorList>
            <person name="Gong W."/>
            <person name="Xiao S."/>
            <person name="Wang L."/>
            <person name="Liao Z."/>
            <person name="Chang Y."/>
            <person name="Mo W."/>
            <person name="Hu G."/>
            <person name="Li W."/>
            <person name="Zhao G."/>
            <person name="Zhu H."/>
            <person name="Hu X."/>
            <person name="Ji K."/>
            <person name="Xiang X."/>
            <person name="Song Q."/>
            <person name="Yuan D."/>
            <person name="Jin S."/>
            <person name="Zhang L."/>
        </authorList>
    </citation>
    <scope>NUCLEOTIDE SEQUENCE [LARGE SCALE GENOMIC DNA]</scope>
    <source>
        <strain evidence="1">SQ_2022a</strain>
    </source>
</reference>
<keyword evidence="2" id="KW-1185">Reference proteome</keyword>
<accession>A0ACC0I4E0</accession>